<dbReference type="Gene3D" id="3.40.50.11710">
    <property type="entry name" value="Cyclodipeptide synthase"/>
    <property type="match status" value="1"/>
</dbReference>
<dbReference type="InterPro" id="IPR001128">
    <property type="entry name" value="Cyt_P450"/>
</dbReference>
<comment type="cofactor">
    <cofactor evidence="1">
        <name>heme</name>
        <dbReference type="ChEBI" id="CHEBI:30413"/>
    </cofactor>
</comment>
<dbReference type="Proteomes" id="UP000663828">
    <property type="component" value="Unassembled WGS sequence"/>
</dbReference>
<dbReference type="GO" id="GO:0016705">
    <property type="term" value="F:oxidoreductase activity, acting on paired donors, with incorporation or reduction of molecular oxygen"/>
    <property type="evidence" value="ECO:0007669"/>
    <property type="project" value="InterPro"/>
</dbReference>
<dbReference type="EMBL" id="CAJNOR010000726">
    <property type="protein sequence ID" value="CAF0992390.1"/>
    <property type="molecule type" value="Genomic_DNA"/>
</dbReference>
<evidence type="ECO:0000256" key="1">
    <source>
        <dbReference type="ARBA" id="ARBA00001971"/>
    </source>
</evidence>
<evidence type="ECO:0000313" key="9">
    <source>
        <dbReference type="EMBL" id="CAF0992390.1"/>
    </source>
</evidence>
<gene>
    <name evidence="10" type="ORF">EDS130_LOCUS37839</name>
    <name evidence="9" type="ORF">XAT740_LOCUS12766</name>
</gene>
<keyword evidence="8" id="KW-0472">Membrane</keyword>
<dbReference type="InterPro" id="IPR038622">
    <property type="entry name" value="CDPS_sf"/>
</dbReference>
<dbReference type="PANTHER" id="PTHR24303:SF31">
    <property type="entry name" value="CYTOCHROME P450 307A1-RELATED"/>
    <property type="match status" value="1"/>
</dbReference>
<evidence type="ECO:0000256" key="7">
    <source>
        <dbReference type="SAM" id="MobiDB-lite"/>
    </source>
</evidence>
<keyword evidence="11" id="KW-1185">Reference proteome</keyword>
<sequence length="812" mass="94145">MSESDYQEIPNRPWQKSTLIEQNNKNDHVIITISPSQFRSLLSSPNASMALARHIVSYVLHQISVSDIIILIADEIQKYNVAVFEHKNAQSSLKTAKAQGEKISSLFSRVRADLSLDDSQKIKIIHWEDMVSSSNYDARVQHIRQYIDNNQSQCIPLIDVVCNEYARARNPNKNLKQKNLFFLREYVMHELPALLDGIEYGGNTYKFMLHPVLKTNSYNGYDQREAMVNLLNYMREYYLPSTENPTLICHIFDIEFSNALIATNDESQTDPSDSSTTTQSDLDCERPETSNTSIQNIDIISGHLWLTLIMLLAILFINRFWLPIFCVSVATCSLLYLYMLLIQQISKRGQWLSTSTEQSILGTDYCSFFGDLPAIQECQNGYFLYNLRIELGRPRAYRIWMGPEPALMLAHPQSVKDFWEQHKEKEVERDVHLGWPLEMLMSHGVGFRSMDDRSRITKYFHNCFGSSQVRCFDKHLETTIMNWFHQSNDLTSLNYKDIKYLAHDAGVHLFLGPIGFDHLNELHSLVDQLGELMTEAFDARWTNLPVIGYYFLPRSYKLRKRIRRFNQQIRNVLLKIINAYRLTPDNDDENENISLLARFARDANPSITFDELTDTIVEGLLAPNDGTAGTFMYTLLLLAMNPHIQNNAREMLQNAQDLTLKSIENFKYLDQILNECQRLFPIFMFNVPEFASQEMTVSGVRIPKNTMVMLDVMSLNRNEETWGPDPLSFRPERFDPPVSPMTIKSYHGFGNGHFRRCLGQYMIKSLHKLFLVHLLTRKQVQLHTNIASINEIERFRLPFIYIPNQSVKLLQL</sequence>
<proteinExistence type="inferred from homology"/>
<accession>A0A814G086</accession>
<keyword evidence="8" id="KW-0812">Transmembrane</keyword>
<dbReference type="SUPFAM" id="SSF48264">
    <property type="entry name" value="Cytochrome P450"/>
    <property type="match status" value="1"/>
</dbReference>
<reference evidence="9" key="1">
    <citation type="submission" date="2021-02" db="EMBL/GenBank/DDBJ databases">
        <authorList>
            <person name="Nowell W R."/>
        </authorList>
    </citation>
    <scope>NUCLEOTIDE SEQUENCE</scope>
</reference>
<evidence type="ECO:0000313" key="10">
    <source>
        <dbReference type="EMBL" id="CAF1425638.1"/>
    </source>
</evidence>
<feature type="transmembrane region" description="Helical" evidence="8">
    <location>
        <begin position="324"/>
        <end position="342"/>
    </location>
</feature>
<evidence type="ECO:0000256" key="2">
    <source>
        <dbReference type="ARBA" id="ARBA00010617"/>
    </source>
</evidence>
<dbReference type="GO" id="GO:0020037">
    <property type="term" value="F:heme binding"/>
    <property type="evidence" value="ECO:0007669"/>
    <property type="project" value="InterPro"/>
</dbReference>
<organism evidence="9 11">
    <name type="scientific">Adineta ricciae</name>
    <name type="common">Rotifer</name>
    <dbReference type="NCBI Taxonomy" id="249248"/>
    <lineage>
        <taxon>Eukaryota</taxon>
        <taxon>Metazoa</taxon>
        <taxon>Spiralia</taxon>
        <taxon>Gnathifera</taxon>
        <taxon>Rotifera</taxon>
        <taxon>Eurotatoria</taxon>
        <taxon>Bdelloidea</taxon>
        <taxon>Adinetida</taxon>
        <taxon>Adinetidae</taxon>
        <taxon>Adineta</taxon>
    </lineage>
</organism>
<evidence type="ECO:0000256" key="6">
    <source>
        <dbReference type="ARBA" id="ARBA00023033"/>
    </source>
</evidence>
<evidence type="ECO:0000256" key="8">
    <source>
        <dbReference type="SAM" id="Phobius"/>
    </source>
</evidence>
<dbReference type="Gene3D" id="1.10.630.10">
    <property type="entry name" value="Cytochrome P450"/>
    <property type="match status" value="1"/>
</dbReference>
<keyword evidence="3" id="KW-0479">Metal-binding</keyword>
<keyword evidence="8" id="KW-1133">Transmembrane helix</keyword>
<dbReference type="Proteomes" id="UP000663852">
    <property type="component" value="Unassembled WGS sequence"/>
</dbReference>
<dbReference type="Pfam" id="PF00067">
    <property type="entry name" value="p450"/>
    <property type="match status" value="1"/>
</dbReference>
<feature type="region of interest" description="Disordered" evidence="7">
    <location>
        <begin position="265"/>
        <end position="289"/>
    </location>
</feature>
<dbReference type="GO" id="GO:0016755">
    <property type="term" value="F:aminoacyltransferase activity"/>
    <property type="evidence" value="ECO:0007669"/>
    <property type="project" value="InterPro"/>
</dbReference>
<dbReference type="GO" id="GO:0005506">
    <property type="term" value="F:iron ion binding"/>
    <property type="evidence" value="ECO:0007669"/>
    <property type="project" value="InterPro"/>
</dbReference>
<dbReference type="GO" id="GO:0004497">
    <property type="term" value="F:monooxygenase activity"/>
    <property type="evidence" value="ECO:0007669"/>
    <property type="project" value="UniProtKB-KW"/>
</dbReference>
<keyword evidence="5" id="KW-0408">Iron</keyword>
<dbReference type="EMBL" id="CAJNOJ010000381">
    <property type="protein sequence ID" value="CAF1425638.1"/>
    <property type="molecule type" value="Genomic_DNA"/>
</dbReference>
<dbReference type="AlphaFoldDB" id="A0A814G086"/>
<dbReference type="PANTHER" id="PTHR24303">
    <property type="entry name" value="HEME-BINDING MONOOXYGENASE FAMILY"/>
    <property type="match status" value="1"/>
</dbReference>
<comment type="caution">
    <text evidence="9">The sequence shown here is derived from an EMBL/GenBank/DDBJ whole genome shotgun (WGS) entry which is preliminary data.</text>
</comment>
<keyword evidence="4" id="KW-0560">Oxidoreductase</keyword>
<dbReference type="OrthoDB" id="1055148at2759"/>
<evidence type="ECO:0008006" key="12">
    <source>
        <dbReference type="Google" id="ProtNLM"/>
    </source>
</evidence>
<protein>
    <recommendedName>
        <fullName evidence="12">Cytochrome P450</fullName>
    </recommendedName>
</protein>
<evidence type="ECO:0000256" key="3">
    <source>
        <dbReference type="ARBA" id="ARBA00022723"/>
    </source>
</evidence>
<keyword evidence="6" id="KW-0503">Monooxygenase</keyword>
<feature type="transmembrane region" description="Helical" evidence="8">
    <location>
        <begin position="299"/>
        <end position="317"/>
    </location>
</feature>
<dbReference type="InterPro" id="IPR036396">
    <property type="entry name" value="Cyt_P450_sf"/>
</dbReference>
<evidence type="ECO:0000313" key="11">
    <source>
        <dbReference type="Proteomes" id="UP000663828"/>
    </source>
</evidence>
<comment type="similarity">
    <text evidence="2">Belongs to the cytochrome P450 family.</text>
</comment>
<name>A0A814G086_ADIRI</name>
<feature type="compositionally biased region" description="Low complexity" evidence="7">
    <location>
        <begin position="265"/>
        <end position="281"/>
    </location>
</feature>
<evidence type="ECO:0000256" key="5">
    <source>
        <dbReference type="ARBA" id="ARBA00023004"/>
    </source>
</evidence>
<evidence type="ECO:0000256" key="4">
    <source>
        <dbReference type="ARBA" id="ARBA00023002"/>
    </source>
</evidence>